<organism evidence="2 3">
    <name type="scientific">Pontibacter flavimaris</name>
    <dbReference type="NCBI Taxonomy" id="1797110"/>
    <lineage>
        <taxon>Bacteria</taxon>
        <taxon>Pseudomonadati</taxon>
        <taxon>Bacteroidota</taxon>
        <taxon>Cytophagia</taxon>
        <taxon>Cytophagales</taxon>
        <taxon>Hymenobacteraceae</taxon>
        <taxon>Pontibacter</taxon>
    </lineage>
</organism>
<proteinExistence type="predicted"/>
<evidence type="ECO:0000256" key="1">
    <source>
        <dbReference type="SAM" id="SignalP"/>
    </source>
</evidence>
<evidence type="ECO:0000313" key="2">
    <source>
        <dbReference type="EMBL" id="OKL38694.1"/>
    </source>
</evidence>
<comment type="caution">
    <text evidence="2">The sequence shown here is derived from an EMBL/GenBank/DDBJ whole genome shotgun (WGS) entry which is preliminary data.</text>
</comment>
<reference evidence="2 3" key="1">
    <citation type="submission" date="2016-03" db="EMBL/GenBank/DDBJ databases">
        <title>Genome sequence of Pontibacter sp. nov., of the family cytophagaceae, isolated from marine sediment of the Yellow Sea, China.</title>
        <authorList>
            <person name="Zhang G."/>
            <person name="Zhang R."/>
        </authorList>
    </citation>
    <scope>NUCLEOTIDE SEQUENCE [LARGE SCALE GENOMIC DNA]</scope>
    <source>
        <strain evidence="2 3">S10-8</strain>
    </source>
</reference>
<dbReference type="AlphaFoldDB" id="A0A1Q5P921"/>
<dbReference type="PROSITE" id="PS51257">
    <property type="entry name" value="PROKAR_LIPOPROTEIN"/>
    <property type="match status" value="1"/>
</dbReference>
<dbReference type="Proteomes" id="UP000186551">
    <property type="component" value="Unassembled WGS sequence"/>
</dbReference>
<evidence type="ECO:0008006" key="4">
    <source>
        <dbReference type="Google" id="ProtNLM"/>
    </source>
</evidence>
<accession>A0A1Q5P921</accession>
<sequence length="159" mass="18111">MKKLLILPLFLSLFLTSCNDDDSEAVIPAVSELDADMRGDWTNTSVERTYYSDAGTVMYADTSERNANFHFNGQKMTVTLPGSGDEDVWTYSFPDPNDSTYIQLKQGSEVNDYVVTSMSDTEMVWVDELDWAGFPEEVPDQEKTTSRKGIYVWKFVRKN</sequence>
<feature type="chain" id="PRO_5011981952" description="Lipocalin-like domain-containing protein" evidence="1">
    <location>
        <begin position="20"/>
        <end position="159"/>
    </location>
</feature>
<protein>
    <recommendedName>
        <fullName evidence="4">Lipocalin-like domain-containing protein</fullName>
    </recommendedName>
</protein>
<feature type="signal peptide" evidence="1">
    <location>
        <begin position="1"/>
        <end position="19"/>
    </location>
</feature>
<keyword evidence="3" id="KW-1185">Reference proteome</keyword>
<name>A0A1Q5P921_9BACT</name>
<dbReference type="EMBL" id="LVWA01000012">
    <property type="protein sequence ID" value="OKL38694.1"/>
    <property type="molecule type" value="Genomic_DNA"/>
</dbReference>
<gene>
    <name evidence="2" type="ORF">A3841_06020</name>
</gene>
<dbReference type="RefSeq" id="WP_073854717.1">
    <property type="nucleotide sequence ID" value="NZ_LVWA01000012.1"/>
</dbReference>
<dbReference type="OrthoDB" id="851883at2"/>
<keyword evidence="1" id="KW-0732">Signal</keyword>
<evidence type="ECO:0000313" key="3">
    <source>
        <dbReference type="Proteomes" id="UP000186551"/>
    </source>
</evidence>